<name>A0A0E9WKX6_ANGAN</name>
<accession>A0A0E9WKX6</accession>
<protein>
    <submittedName>
        <fullName evidence="1">Uncharacterized protein</fullName>
    </submittedName>
</protein>
<reference evidence="1" key="1">
    <citation type="submission" date="2014-11" db="EMBL/GenBank/DDBJ databases">
        <authorList>
            <person name="Amaro Gonzalez C."/>
        </authorList>
    </citation>
    <scope>NUCLEOTIDE SEQUENCE</scope>
</reference>
<sequence length="55" mass="6047">MFHNKCNSSLDPVSADVHQLLSRFTVPAKTVAEVLPVHPSCCLLLSRVCSAYTIF</sequence>
<organism evidence="1">
    <name type="scientific">Anguilla anguilla</name>
    <name type="common">European freshwater eel</name>
    <name type="synonym">Muraena anguilla</name>
    <dbReference type="NCBI Taxonomy" id="7936"/>
    <lineage>
        <taxon>Eukaryota</taxon>
        <taxon>Metazoa</taxon>
        <taxon>Chordata</taxon>
        <taxon>Craniata</taxon>
        <taxon>Vertebrata</taxon>
        <taxon>Euteleostomi</taxon>
        <taxon>Actinopterygii</taxon>
        <taxon>Neopterygii</taxon>
        <taxon>Teleostei</taxon>
        <taxon>Anguilliformes</taxon>
        <taxon>Anguillidae</taxon>
        <taxon>Anguilla</taxon>
    </lineage>
</organism>
<evidence type="ECO:0000313" key="1">
    <source>
        <dbReference type="EMBL" id="JAH90133.1"/>
    </source>
</evidence>
<reference evidence="1" key="2">
    <citation type="journal article" date="2015" name="Fish Shellfish Immunol.">
        <title>Early steps in the European eel (Anguilla anguilla)-Vibrio vulnificus interaction in the gills: Role of the RtxA13 toxin.</title>
        <authorList>
            <person name="Callol A."/>
            <person name="Pajuelo D."/>
            <person name="Ebbesson L."/>
            <person name="Teles M."/>
            <person name="MacKenzie S."/>
            <person name="Amaro C."/>
        </authorList>
    </citation>
    <scope>NUCLEOTIDE SEQUENCE</scope>
</reference>
<dbReference type="AlphaFoldDB" id="A0A0E9WKX6"/>
<dbReference type="EMBL" id="GBXM01018444">
    <property type="protein sequence ID" value="JAH90133.1"/>
    <property type="molecule type" value="Transcribed_RNA"/>
</dbReference>
<proteinExistence type="predicted"/>